<dbReference type="EMBL" id="FUXK01000010">
    <property type="protein sequence ID" value="SJZ80100.1"/>
    <property type="molecule type" value="Genomic_DNA"/>
</dbReference>
<accession>A0A1T4NLE8</accession>
<dbReference type="RefSeq" id="WP_025070640.1">
    <property type="nucleotide sequence ID" value="NZ_FUXK01000010.1"/>
</dbReference>
<feature type="chain" id="PRO_5010578050" description="DUF4835 family protein" evidence="1">
    <location>
        <begin position="18"/>
        <end position="299"/>
    </location>
</feature>
<sequence length="299" mass="34845">MKYWLCLLLLMATPALAQVRLSPCDKQDYELYASRLKALFNPDASQQYIVVDGQKELYALQVIKGSHLGQRKKTLALKDFKQVYTIDDDSLCQIKVSSLLRFAVFSSTYLVRKRLGFLKTCFLFDMQDGAQYSIRNADVAAGSLTDVLEQVCIAVRKNNPETIRRLFPQIDSLTKHFKSYELEESWAIETAEQDERNMPSVILSTHYNGFNFQFFQLETDTDSLCRKYGKLLKTVAQWLFLHSNVLDFNERVYVCIHHDRSTIYDRFAHLYGKYYFHITADELKESTLYALFKSRFLDS</sequence>
<reference evidence="2 3" key="1">
    <citation type="submission" date="2017-02" db="EMBL/GenBank/DDBJ databases">
        <authorList>
            <person name="Peterson S.W."/>
        </authorList>
    </citation>
    <scope>NUCLEOTIDE SEQUENCE [LARGE SCALE GENOMIC DNA]</scope>
    <source>
        <strain evidence="2 3">ATCC 43324</strain>
    </source>
</reference>
<evidence type="ECO:0000313" key="3">
    <source>
        <dbReference type="Proteomes" id="UP000190065"/>
    </source>
</evidence>
<name>A0A1T4NLE8_9BACT</name>
<dbReference type="AlphaFoldDB" id="A0A1T4NLE8"/>
<evidence type="ECO:0000256" key="1">
    <source>
        <dbReference type="SAM" id="SignalP"/>
    </source>
</evidence>
<dbReference type="Proteomes" id="UP000190065">
    <property type="component" value="Unassembled WGS sequence"/>
</dbReference>
<keyword evidence="1" id="KW-0732">Signal</keyword>
<gene>
    <name evidence="2" type="ORF">SAMN02745202_01125</name>
</gene>
<proteinExistence type="predicted"/>
<evidence type="ECO:0008006" key="4">
    <source>
        <dbReference type="Google" id="ProtNLM"/>
    </source>
</evidence>
<evidence type="ECO:0000313" key="2">
    <source>
        <dbReference type="EMBL" id="SJZ80100.1"/>
    </source>
</evidence>
<organism evidence="2 3">
    <name type="scientific">Segatella oulorum</name>
    <dbReference type="NCBI Taxonomy" id="28136"/>
    <lineage>
        <taxon>Bacteria</taxon>
        <taxon>Pseudomonadati</taxon>
        <taxon>Bacteroidota</taxon>
        <taxon>Bacteroidia</taxon>
        <taxon>Bacteroidales</taxon>
        <taxon>Prevotellaceae</taxon>
        <taxon>Segatella</taxon>
    </lineage>
</organism>
<protein>
    <recommendedName>
        <fullName evidence="4">DUF4835 family protein</fullName>
    </recommendedName>
</protein>
<feature type="signal peptide" evidence="1">
    <location>
        <begin position="1"/>
        <end position="17"/>
    </location>
</feature>